<comment type="caution">
    <text evidence="2">The sequence shown here is derived from an EMBL/GenBank/DDBJ whole genome shotgun (WGS) entry which is preliminary data.</text>
</comment>
<dbReference type="InterPro" id="IPR050508">
    <property type="entry name" value="Methyltransf_Superfamily"/>
</dbReference>
<gene>
    <name evidence="2" type="primary">ubiE_2</name>
    <name evidence="2" type="ORF">BTM25_39360</name>
</gene>
<dbReference type="PANTHER" id="PTHR42912">
    <property type="entry name" value="METHYLTRANSFERASE"/>
    <property type="match status" value="1"/>
</dbReference>
<dbReference type="EC" id="2.1.1.163" evidence="2"/>
<dbReference type="CDD" id="cd02440">
    <property type="entry name" value="AdoMet_MTases"/>
    <property type="match status" value="1"/>
</dbReference>
<dbReference type="RefSeq" id="WP_103564308.1">
    <property type="nucleotide sequence ID" value="NZ_MTBP01000002.1"/>
</dbReference>
<name>A0A2P4UJR6_9ACTN</name>
<protein>
    <submittedName>
        <fullName evidence="2">Demethylmenaquinone methyltransferase</fullName>
        <ecNumber evidence="2">2.1.1.163</ecNumber>
    </submittedName>
</protein>
<dbReference type="PANTHER" id="PTHR42912:SF93">
    <property type="entry name" value="N6-ADENOSINE-METHYLTRANSFERASE TMT1A"/>
    <property type="match status" value="1"/>
</dbReference>
<keyword evidence="2" id="KW-0489">Methyltransferase</keyword>
<dbReference type="Pfam" id="PF08241">
    <property type="entry name" value="Methyltransf_11"/>
    <property type="match status" value="1"/>
</dbReference>
<dbReference type="InterPro" id="IPR013216">
    <property type="entry name" value="Methyltransf_11"/>
</dbReference>
<dbReference type="InterPro" id="IPR029063">
    <property type="entry name" value="SAM-dependent_MTases_sf"/>
</dbReference>
<dbReference type="GO" id="GO:0032259">
    <property type="term" value="P:methylation"/>
    <property type="evidence" value="ECO:0007669"/>
    <property type="project" value="UniProtKB-KW"/>
</dbReference>
<evidence type="ECO:0000259" key="1">
    <source>
        <dbReference type="Pfam" id="PF08241"/>
    </source>
</evidence>
<dbReference type="GO" id="GO:0008757">
    <property type="term" value="F:S-adenosylmethionine-dependent methyltransferase activity"/>
    <property type="evidence" value="ECO:0007669"/>
    <property type="project" value="InterPro"/>
</dbReference>
<dbReference type="Proteomes" id="UP000242367">
    <property type="component" value="Unassembled WGS sequence"/>
</dbReference>
<evidence type="ECO:0000313" key="2">
    <source>
        <dbReference type="EMBL" id="POM25292.1"/>
    </source>
</evidence>
<proteinExistence type="predicted"/>
<dbReference type="Gene3D" id="3.40.50.150">
    <property type="entry name" value="Vaccinia Virus protein VP39"/>
    <property type="match status" value="1"/>
</dbReference>
<dbReference type="EMBL" id="MTBP01000002">
    <property type="protein sequence ID" value="POM25292.1"/>
    <property type="molecule type" value="Genomic_DNA"/>
</dbReference>
<feature type="domain" description="Methyltransferase type 11" evidence="1">
    <location>
        <begin position="95"/>
        <end position="186"/>
    </location>
</feature>
<dbReference type="SUPFAM" id="SSF53335">
    <property type="entry name" value="S-adenosyl-L-methionine-dependent methyltransferases"/>
    <property type="match status" value="1"/>
</dbReference>
<accession>A0A2P4UJR6</accession>
<keyword evidence="2" id="KW-0808">Transferase</keyword>
<sequence length="276" mass="29454">MPEYRDQALLLGLQGLALLRGAIDGTDGFIAARTHEMREVLAEPEPPGKPVADLDVSMGYASLAAAYDSEPDAFIQVEEPVVRAFTDGLPTGTALDAACGTGRHAAALLARGHDVTGVDQSAEMLDRARAKAPKARLLQGDLTALPLPGDTVDLAVCGLALSHLPDIVPAIRELARVTRPGGRVIITDVHPTMTALRGTFLFRHDDRLGRIRNHAHPVSSYLAAFAAAGLDVEQCAEPESNGTLPPHGYERRYPDAARAAWAGLPFVLAWRLRVRG</sequence>
<organism evidence="2 3">
    <name type="scientific">Actinomadura rubteroloni</name>
    <dbReference type="NCBI Taxonomy" id="1926885"/>
    <lineage>
        <taxon>Bacteria</taxon>
        <taxon>Bacillati</taxon>
        <taxon>Actinomycetota</taxon>
        <taxon>Actinomycetes</taxon>
        <taxon>Streptosporangiales</taxon>
        <taxon>Thermomonosporaceae</taxon>
        <taxon>Actinomadura</taxon>
    </lineage>
</organism>
<reference evidence="2 3" key="1">
    <citation type="journal article" date="2017" name="Chemistry">
        <title>Isolation, Biosynthesis and Chemical Modifications of Rubterolones A-F: Rare Tropolone Alkaloids from Actinomadura sp. 5-2.</title>
        <authorList>
            <person name="Guo H."/>
            <person name="Benndorf R."/>
            <person name="Leichnitz D."/>
            <person name="Klassen J.L."/>
            <person name="Vollmers J."/>
            <person name="Gorls H."/>
            <person name="Steinacker M."/>
            <person name="Weigel C."/>
            <person name="Dahse H.M."/>
            <person name="Kaster A.K."/>
            <person name="de Beer Z.W."/>
            <person name="Poulsen M."/>
            <person name="Beemelmanns C."/>
        </authorList>
    </citation>
    <scope>NUCLEOTIDE SEQUENCE [LARGE SCALE GENOMIC DNA]</scope>
    <source>
        <strain evidence="2 3">5-2</strain>
    </source>
</reference>
<dbReference type="GO" id="GO:0043770">
    <property type="term" value="F:demethylmenaquinone methyltransferase activity"/>
    <property type="evidence" value="ECO:0007669"/>
    <property type="project" value="UniProtKB-EC"/>
</dbReference>
<evidence type="ECO:0000313" key="3">
    <source>
        <dbReference type="Proteomes" id="UP000242367"/>
    </source>
</evidence>
<keyword evidence="3" id="KW-1185">Reference proteome</keyword>
<dbReference type="AlphaFoldDB" id="A0A2P4UJR6"/>